<feature type="compositionally biased region" description="Pro residues" evidence="1">
    <location>
        <begin position="126"/>
        <end position="141"/>
    </location>
</feature>
<feature type="compositionally biased region" description="Basic and acidic residues" evidence="1">
    <location>
        <begin position="48"/>
        <end position="58"/>
    </location>
</feature>
<feature type="compositionally biased region" description="Basic and acidic residues" evidence="1">
    <location>
        <begin position="100"/>
        <end position="109"/>
    </location>
</feature>
<feature type="compositionally biased region" description="Low complexity" evidence="1">
    <location>
        <begin position="187"/>
        <end position="203"/>
    </location>
</feature>
<feature type="compositionally biased region" description="Gly residues" evidence="1">
    <location>
        <begin position="1"/>
        <end position="23"/>
    </location>
</feature>
<proteinExistence type="predicted"/>
<feature type="region of interest" description="Disordered" evidence="1">
    <location>
        <begin position="46"/>
        <end position="88"/>
    </location>
</feature>
<sequence>MQLGLNGCGRGTVNGSSAAGGIGRAKHPGLGGKRVIRYVQLVSALKDAQGKSSKDKTSRKGSIGISVEDKKDEDDDDDDDDDFFDQKKDYKSMWKSLADLREIPPESKATDNSSTSLVGSRRPSFARPPPTRTTTAPPPPSQGGSSKEEGTASQEGALSEGRTSRSRTTSEGDRPVTDGEASRSRTLAQAKSLSLPALPALIP</sequence>
<keyword evidence="3" id="KW-1185">Reference proteome</keyword>
<feature type="region of interest" description="Disordered" evidence="1">
    <location>
        <begin position="1"/>
        <end position="29"/>
    </location>
</feature>
<dbReference type="AlphaFoldDB" id="A0A813D782"/>
<protein>
    <submittedName>
        <fullName evidence="2">Uncharacterized protein</fullName>
    </submittedName>
</protein>
<dbReference type="EMBL" id="CAJNNV010000149">
    <property type="protein sequence ID" value="CAE8581639.1"/>
    <property type="molecule type" value="Genomic_DNA"/>
</dbReference>
<reference evidence="2" key="1">
    <citation type="submission" date="2021-02" db="EMBL/GenBank/DDBJ databases">
        <authorList>
            <person name="Dougan E. K."/>
            <person name="Rhodes N."/>
            <person name="Thang M."/>
            <person name="Chan C."/>
        </authorList>
    </citation>
    <scope>NUCLEOTIDE SEQUENCE</scope>
</reference>
<organism evidence="2 3">
    <name type="scientific">Polarella glacialis</name>
    <name type="common">Dinoflagellate</name>
    <dbReference type="NCBI Taxonomy" id="89957"/>
    <lineage>
        <taxon>Eukaryota</taxon>
        <taxon>Sar</taxon>
        <taxon>Alveolata</taxon>
        <taxon>Dinophyceae</taxon>
        <taxon>Suessiales</taxon>
        <taxon>Suessiaceae</taxon>
        <taxon>Polarella</taxon>
    </lineage>
</organism>
<feature type="region of interest" description="Disordered" evidence="1">
    <location>
        <begin position="100"/>
        <end position="203"/>
    </location>
</feature>
<feature type="compositionally biased region" description="Basic and acidic residues" evidence="1">
    <location>
        <begin position="168"/>
        <end position="183"/>
    </location>
</feature>
<evidence type="ECO:0000313" key="3">
    <source>
        <dbReference type="Proteomes" id="UP000654075"/>
    </source>
</evidence>
<dbReference type="Proteomes" id="UP000654075">
    <property type="component" value="Unassembled WGS sequence"/>
</dbReference>
<evidence type="ECO:0000256" key="1">
    <source>
        <dbReference type="SAM" id="MobiDB-lite"/>
    </source>
</evidence>
<evidence type="ECO:0000313" key="2">
    <source>
        <dbReference type="EMBL" id="CAE8581639.1"/>
    </source>
</evidence>
<gene>
    <name evidence="2" type="ORF">PGLA1383_LOCUS652</name>
</gene>
<name>A0A813D782_POLGL</name>
<comment type="caution">
    <text evidence="2">The sequence shown here is derived from an EMBL/GenBank/DDBJ whole genome shotgun (WGS) entry which is preliminary data.</text>
</comment>
<accession>A0A813D782</accession>
<feature type="compositionally biased region" description="Acidic residues" evidence="1">
    <location>
        <begin position="71"/>
        <end position="83"/>
    </location>
</feature>